<dbReference type="Pfam" id="PF00534">
    <property type="entry name" value="Glycos_transf_1"/>
    <property type="match status" value="1"/>
</dbReference>
<protein>
    <submittedName>
        <fullName evidence="3">Uncharacterized protein</fullName>
    </submittedName>
</protein>
<feature type="domain" description="Glycosyl transferase family 1" evidence="1">
    <location>
        <begin position="211"/>
        <end position="370"/>
    </location>
</feature>
<evidence type="ECO:0000313" key="4">
    <source>
        <dbReference type="Proteomes" id="UP000184447"/>
    </source>
</evidence>
<sequence>MKVLVISHMYPSNFNEINGIFVHKSVQELKKNGCEIVVVSPVPLSIFPLNKLSKKWNKYSLIPKKIIMDDIEVYYPRYVTFPKGILFDKSGYFMYKGIHGLVNKLNNKHKFDLIHSHVALPDGFASMIINKKLKLPHVVTIHGQDLQVTLNRGKKYKDNIFRVFRNVDKILLVSEKLRKVIINEDFICKATVIHNGIDMKQCEYKGESLIQKPKNSILILSVCNLYKSKGTHLNIESIAKLKDKFPNIIYWIIGDGPEKENLKKLVASLGVDNQVRFLGKLENNQVMGYLEICDIFSLPSWKEGFGIAYLEAMYHGKPSIGVKGEGIEDAIKHKENGMLVLPSDAEDLREQIEFLIENKDEAVKIGNKGKTTVEENFSWKNSADKVKNVYEQMMKKTS</sequence>
<dbReference type="InterPro" id="IPR028098">
    <property type="entry name" value="Glyco_trans_4-like_N"/>
</dbReference>
<keyword evidence="4" id="KW-1185">Reference proteome</keyword>
<dbReference type="EMBL" id="FQXM01000004">
    <property type="protein sequence ID" value="SHH39578.1"/>
    <property type="molecule type" value="Genomic_DNA"/>
</dbReference>
<dbReference type="STRING" id="1121316.SAMN02745207_01014"/>
<dbReference type="AlphaFoldDB" id="A0A1M5SMT7"/>
<reference evidence="3 4" key="1">
    <citation type="submission" date="2016-11" db="EMBL/GenBank/DDBJ databases">
        <authorList>
            <person name="Jaros S."/>
            <person name="Januszkiewicz K."/>
            <person name="Wedrychowicz H."/>
        </authorList>
    </citation>
    <scope>NUCLEOTIDE SEQUENCE [LARGE SCALE GENOMIC DNA]</scope>
    <source>
        <strain evidence="3 4">DSM 8605</strain>
    </source>
</reference>
<gene>
    <name evidence="3" type="ORF">SAMN02745207_01014</name>
</gene>
<proteinExistence type="predicted"/>
<organism evidence="3 4">
    <name type="scientific">Clostridium grantii DSM 8605</name>
    <dbReference type="NCBI Taxonomy" id="1121316"/>
    <lineage>
        <taxon>Bacteria</taxon>
        <taxon>Bacillati</taxon>
        <taxon>Bacillota</taxon>
        <taxon>Clostridia</taxon>
        <taxon>Eubacteriales</taxon>
        <taxon>Clostridiaceae</taxon>
        <taxon>Clostridium</taxon>
    </lineage>
</organism>
<feature type="domain" description="Glycosyltransferase subfamily 4-like N-terminal" evidence="2">
    <location>
        <begin position="22"/>
        <end position="200"/>
    </location>
</feature>
<dbReference type="PANTHER" id="PTHR45947">
    <property type="entry name" value="SULFOQUINOVOSYL TRANSFERASE SQD2"/>
    <property type="match status" value="1"/>
</dbReference>
<dbReference type="Gene3D" id="3.40.50.2000">
    <property type="entry name" value="Glycogen Phosphorylase B"/>
    <property type="match status" value="2"/>
</dbReference>
<dbReference type="OrthoDB" id="9795068at2"/>
<name>A0A1M5SMT7_9CLOT</name>
<evidence type="ECO:0000259" key="2">
    <source>
        <dbReference type="Pfam" id="PF13439"/>
    </source>
</evidence>
<dbReference type="Proteomes" id="UP000184447">
    <property type="component" value="Unassembled WGS sequence"/>
</dbReference>
<dbReference type="PANTHER" id="PTHR45947:SF3">
    <property type="entry name" value="SULFOQUINOVOSYL TRANSFERASE SQD2"/>
    <property type="match status" value="1"/>
</dbReference>
<dbReference type="RefSeq" id="WP_073337341.1">
    <property type="nucleotide sequence ID" value="NZ_FQXM01000004.1"/>
</dbReference>
<dbReference type="SUPFAM" id="SSF53756">
    <property type="entry name" value="UDP-Glycosyltransferase/glycogen phosphorylase"/>
    <property type="match status" value="1"/>
</dbReference>
<dbReference type="Pfam" id="PF13439">
    <property type="entry name" value="Glyco_transf_4"/>
    <property type="match status" value="1"/>
</dbReference>
<dbReference type="InterPro" id="IPR001296">
    <property type="entry name" value="Glyco_trans_1"/>
</dbReference>
<evidence type="ECO:0000313" key="3">
    <source>
        <dbReference type="EMBL" id="SHH39578.1"/>
    </source>
</evidence>
<evidence type="ECO:0000259" key="1">
    <source>
        <dbReference type="Pfam" id="PF00534"/>
    </source>
</evidence>
<dbReference type="InterPro" id="IPR050194">
    <property type="entry name" value="Glycosyltransferase_grp1"/>
</dbReference>
<dbReference type="GO" id="GO:0016757">
    <property type="term" value="F:glycosyltransferase activity"/>
    <property type="evidence" value="ECO:0007669"/>
    <property type="project" value="InterPro"/>
</dbReference>
<accession>A0A1M5SMT7</accession>